<dbReference type="Gene3D" id="3.40.30.10">
    <property type="entry name" value="Glutaredoxin"/>
    <property type="match status" value="1"/>
</dbReference>
<comment type="subcellular location">
    <subcellularLocation>
        <location evidence="18">Endomembrane system</location>
        <topology evidence="18">Single-pass membrane protein</topology>
    </subcellularLocation>
</comment>
<dbReference type="InterPro" id="IPR036282">
    <property type="entry name" value="Glutathione-S-Trfase_C_sf"/>
</dbReference>
<evidence type="ECO:0000256" key="18">
    <source>
        <dbReference type="ARBA" id="ARBA00037847"/>
    </source>
</evidence>
<evidence type="ECO:0000256" key="12">
    <source>
        <dbReference type="ARBA" id="ARBA00023136"/>
    </source>
</evidence>
<comment type="pathway">
    <text evidence="1">Lipid metabolism; prostaglandin biosynthesis.</text>
</comment>
<dbReference type="SUPFAM" id="SSF47616">
    <property type="entry name" value="GST C-terminal domain-like"/>
    <property type="match status" value="1"/>
</dbReference>
<dbReference type="SUPFAM" id="SSF52833">
    <property type="entry name" value="Thioredoxin-like"/>
    <property type="match status" value="1"/>
</dbReference>
<keyword evidence="9" id="KW-0276">Fatty acid metabolism</keyword>
<name>A0A6P7FBQ8_DIAVI</name>
<keyword evidence="6" id="KW-0444">Lipid biosynthesis</keyword>
<evidence type="ECO:0000256" key="4">
    <source>
        <dbReference type="ARBA" id="ARBA00019474"/>
    </source>
</evidence>
<evidence type="ECO:0000256" key="1">
    <source>
        <dbReference type="ARBA" id="ARBA00004702"/>
    </source>
</evidence>
<keyword evidence="8" id="KW-0812">Transmembrane</keyword>
<dbReference type="Gene3D" id="1.20.1050.10">
    <property type="match status" value="1"/>
</dbReference>
<dbReference type="PANTHER" id="PTHR12782">
    <property type="entry name" value="MICROSOMAL PROSTAGLANDIN E SYNTHASE-2"/>
    <property type="match status" value="1"/>
</dbReference>
<evidence type="ECO:0000256" key="16">
    <source>
        <dbReference type="ARBA" id="ARBA00023931"/>
    </source>
</evidence>
<sequence>MLNFTNKIVTRTLLFSYRPNLVKNGFKNFTTSTPRNIKRGTFRLGLTGITVGALVGTGYSIHYMNKPRAHILNEEITIAQVKEMPSMKPTRFVKNVGDMGLELTLYQYQTCPFCCKVRAFLDYYGISYNLIEVDPVLRQAIKWSPYRKVPILVVKTEDGYQPLIDSTMIVSALASYLFEDNKKDLPEIVKCFPNVSYVDDDGLKKNEIMNRYFIMLNNRKDLQAIEQKSSEERKWRKWADSVLVHTLSPNVYRTSEEALQSFNWFSEVGEWEANFPSWERYLMIYVGASAMWLIGKRLKKRHNLKDDVRQSLYDECNYWLRAVKSKGGQFMGGQTPNLADLAVYGVLSSIEGCLAFKDLLNNTKIGPWYFGMKQCISEHEGAKSI</sequence>
<protein>
    <recommendedName>
        <fullName evidence="4">Prostaglandin E synthase 2</fullName>
        <ecNumber evidence="3">5.3.99.3</ecNumber>
    </recommendedName>
    <alternativeName>
        <fullName evidence="17">Microsomal prostaglandin E synthase 2</fullName>
    </alternativeName>
</protein>
<reference evidence="20" key="1">
    <citation type="submission" date="2025-08" db="UniProtKB">
        <authorList>
            <consortium name="RefSeq"/>
        </authorList>
    </citation>
    <scope>IDENTIFICATION</scope>
    <source>
        <tissue evidence="20">Whole insect</tissue>
    </source>
</reference>
<accession>A0A6P7FBQ8</accession>
<proteinExistence type="inferred from homology"/>
<dbReference type="PROSITE" id="PS51354">
    <property type="entry name" value="GLUTAREDOXIN_2"/>
    <property type="match status" value="1"/>
</dbReference>
<keyword evidence="12" id="KW-0472">Membrane</keyword>
<comment type="catalytic activity">
    <reaction evidence="16">
        <text>prostaglandin H2 = prostaglandin E2</text>
        <dbReference type="Rhea" id="RHEA:12893"/>
        <dbReference type="ChEBI" id="CHEBI:57405"/>
        <dbReference type="ChEBI" id="CHEBI:606564"/>
        <dbReference type="EC" id="5.3.99.3"/>
    </reaction>
    <physiologicalReaction direction="left-to-right" evidence="16">
        <dbReference type="Rhea" id="RHEA:12894"/>
    </physiologicalReaction>
</comment>
<keyword evidence="13" id="KW-0275">Fatty acid biosynthesis</keyword>
<evidence type="ECO:0000256" key="7">
    <source>
        <dbReference type="ARBA" id="ARBA00022585"/>
    </source>
</evidence>
<evidence type="ECO:0000256" key="9">
    <source>
        <dbReference type="ARBA" id="ARBA00022832"/>
    </source>
</evidence>
<dbReference type="SFLD" id="SFLDG01182">
    <property type="entry name" value="Prostaglandin_E_synthase_like"/>
    <property type="match status" value="1"/>
</dbReference>
<dbReference type="GO" id="GO:0050220">
    <property type="term" value="F:prostaglandin-E synthase activity"/>
    <property type="evidence" value="ECO:0007669"/>
    <property type="project" value="UniProtKB-EC"/>
</dbReference>
<evidence type="ECO:0000256" key="11">
    <source>
        <dbReference type="ARBA" id="ARBA00023098"/>
    </source>
</evidence>
<dbReference type="InParanoid" id="A0A6P7FBQ8"/>
<evidence type="ECO:0000259" key="19">
    <source>
        <dbReference type="Pfam" id="PF13417"/>
    </source>
</evidence>
<evidence type="ECO:0000256" key="8">
    <source>
        <dbReference type="ARBA" id="ARBA00022692"/>
    </source>
</evidence>
<comment type="catalytic activity">
    <reaction evidence="15">
        <text>prostaglandin H2 = (12S)-hydroxy-(5Z,8E,10E)-heptadecatrienoate + malonaldehyde</text>
        <dbReference type="Rhea" id="RHEA:48644"/>
        <dbReference type="ChEBI" id="CHEBI:57405"/>
        <dbReference type="ChEBI" id="CHEBI:90694"/>
        <dbReference type="ChEBI" id="CHEBI:566274"/>
    </reaction>
    <physiologicalReaction direction="left-to-right" evidence="15">
        <dbReference type="Rhea" id="RHEA:48645"/>
    </physiologicalReaction>
</comment>
<dbReference type="InterPro" id="IPR004045">
    <property type="entry name" value="Glutathione_S-Trfase_N"/>
</dbReference>
<keyword evidence="7" id="KW-0643">Prostaglandin biosynthesis</keyword>
<gene>
    <name evidence="20" type="primary">LOC114326630</name>
</gene>
<dbReference type="InterPro" id="IPR034334">
    <property type="entry name" value="PGES2"/>
</dbReference>
<keyword evidence="14" id="KW-0413">Isomerase</keyword>
<feature type="domain" description="GST N-terminal" evidence="19">
    <location>
        <begin position="105"/>
        <end position="174"/>
    </location>
</feature>
<evidence type="ECO:0000256" key="6">
    <source>
        <dbReference type="ARBA" id="ARBA00022516"/>
    </source>
</evidence>
<dbReference type="SFLD" id="SFLDS00019">
    <property type="entry name" value="Glutathione_Transferase_(cytos"/>
    <property type="match status" value="1"/>
</dbReference>
<dbReference type="PANTHER" id="PTHR12782:SF5">
    <property type="entry name" value="PROSTAGLANDIN E SYNTHASE 2"/>
    <property type="match status" value="1"/>
</dbReference>
<dbReference type="GO" id="GO:0001516">
    <property type="term" value="P:prostaglandin biosynthetic process"/>
    <property type="evidence" value="ECO:0007669"/>
    <property type="project" value="UniProtKB-UniPathway"/>
</dbReference>
<dbReference type="InterPro" id="IPR040079">
    <property type="entry name" value="Glutathione_S-Trfase"/>
</dbReference>
<dbReference type="InterPro" id="IPR011767">
    <property type="entry name" value="GLR_AS"/>
</dbReference>
<dbReference type="GO" id="GO:0005739">
    <property type="term" value="C:mitochondrion"/>
    <property type="evidence" value="ECO:0007669"/>
    <property type="project" value="TreeGrafter"/>
</dbReference>
<dbReference type="EC" id="5.3.99.3" evidence="3"/>
<dbReference type="AlphaFoldDB" id="A0A6P7FBQ8"/>
<keyword evidence="5" id="KW-0644">Prostaglandin metabolism</keyword>
<evidence type="ECO:0000256" key="14">
    <source>
        <dbReference type="ARBA" id="ARBA00023235"/>
    </source>
</evidence>
<evidence type="ECO:0000256" key="3">
    <source>
        <dbReference type="ARBA" id="ARBA00012203"/>
    </source>
</evidence>
<dbReference type="GO" id="GO:0012505">
    <property type="term" value="C:endomembrane system"/>
    <property type="evidence" value="ECO:0007669"/>
    <property type="project" value="UniProtKB-SubCell"/>
</dbReference>
<organism evidence="20">
    <name type="scientific">Diabrotica virgifera virgifera</name>
    <name type="common">western corn rootworm</name>
    <dbReference type="NCBI Taxonomy" id="50390"/>
    <lineage>
        <taxon>Eukaryota</taxon>
        <taxon>Metazoa</taxon>
        <taxon>Ecdysozoa</taxon>
        <taxon>Arthropoda</taxon>
        <taxon>Hexapoda</taxon>
        <taxon>Insecta</taxon>
        <taxon>Pterygota</taxon>
        <taxon>Neoptera</taxon>
        <taxon>Endopterygota</taxon>
        <taxon>Coleoptera</taxon>
        <taxon>Polyphaga</taxon>
        <taxon>Cucujiformia</taxon>
        <taxon>Chrysomeloidea</taxon>
        <taxon>Chrysomelidae</taxon>
        <taxon>Galerucinae</taxon>
        <taxon>Diabroticina</taxon>
        <taxon>Diabroticites</taxon>
        <taxon>Diabrotica</taxon>
    </lineage>
</organism>
<keyword evidence="11" id="KW-0443">Lipid metabolism</keyword>
<evidence type="ECO:0000256" key="2">
    <source>
        <dbReference type="ARBA" id="ARBA00007409"/>
    </source>
</evidence>
<dbReference type="Gene3D" id="6.20.200.30">
    <property type="match status" value="1"/>
</dbReference>
<dbReference type="Pfam" id="PF13417">
    <property type="entry name" value="GST_N_3"/>
    <property type="match status" value="1"/>
</dbReference>
<evidence type="ECO:0000256" key="10">
    <source>
        <dbReference type="ARBA" id="ARBA00022989"/>
    </source>
</evidence>
<dbReference type="PROSITE" id="PS00195">
    <property type="entry name" value="GLUTAREDOXIN_1"/>
    <property type="match status" value="1"/>
</dbReference>
<dbReference type="SFLD" id="SFLDG01203">
    <property type="entry name" value="Prostaglandin_E_synthase_like1"/>
    <property type="match status" value="1"/>
</dbReference>
<dbReference type="InterPro" id="IPR034335">
    <property type="entry name" value="PGES2_C"/>
</dbReference>
<dbReference type="CDD" id="cd03197">
    <property type="entry name" value="GST_C_mPGES2"/>
    <property type="match status" value="1"/>
</dbReference>
<dbReference type="RefSeq" id="XP_028130860.1">
    <property type="nucleotide sequence ID" value="XM_028275059.1"/>
</dbReference>
<dbReference type="UniPathway" id="UPA00662"/>
<evidence type="ECO:0000313" key="20">
    <source>
        <dbReference type="RefSeq" id="XP_028130860.1"/>
    </source>
</evidence>
<evidence type="ECO:0000256" key="17">
    <source>
        <dbReference type="ARBA" id="ARBA00031041"/>
    </source>
</evidence>
<comment type="similarity">
    <text evidence="2">Belongs to the GST superfamily.</text>
</comment>
<keyword evidence="10" id="KW-1133">Transmembrane helix</keyword>
<evidence type="ECO:0000256" key="15">
    <source>
        <dbReference type="ARBA" id="ARBA00023930"/>
    </source>
</evidence>
<dbReference type="InterPro" id="IPR036249">
    <property type="entry name" value="Thioredoxin-like_sf"/>
</dbReference>
<dbReference type="FunCoup" id="A0A6P7FBQ8">
    <property type="interactions" value="1439"/>
</dbReference>
<evidence type="ECO:0000256" key="13">
    <source>
        <dbReference type="ARBA" id="ARBA00023160"/>
    </source>
</evidence>
<evidence type="ECO:0000256" key="5">
    <source>
        <dbReference type="ARBA" id="ARBA00022501"/>
    </source>
</evidence>